<keyword evidence="2 5" id="KW-0812">Transmembrane</keyword>
<dbReference type="GO" id="GO:0016020">
    <property type="term" value="C:membrane"/>
    <property type="evidence" value="ECO:0007669"/>
    <property type="project" value="UniProtKB-SubCell"/>
</dbReference>
<sequence>MLQCYTVTCCMLCVTMLHCHMLHVESMAGYLSVSEAEMSQRISDEVVAGAMGEPRSGPPSARYGNALPHDHKVLPPPKKTLFEDIKHSMKEIFFADSPARAYKNKTIGRKFVLLGLESVFPILSWARGYSFKSFRGDFISGLTIASLCIPQDIAYAKLANLDPQYGLYTSFVAPLVYAFMGSSRDIAIGPVAVVSLLLGTSLSDEIKDFHTHDYLRLAFTATFFAGVTQMALGVLRLGFLIDFLSMISIDEN</sequence>
<dbReference type="PROSITE" id="PS01130">
    <property type="entry name" value="SLC26A"/>
    <property type="match status" value="1"/>
</dbReference>
<dbReference type="Proteomes" id="UP001497480">
    <property type="component" value="Unassembled WGS sequence"/>
</dbReference>
<protein>
    <recommendedName>
        <fullName evidence="7">SLC26A/SulP transporter domain-containing protein</fullName>
    </recommendedName>
</protein>
<dbReference type="GO" id="GO:0008271">
    <property type="term" value="F:secondary active sulfate transmembrane transporter activity"/>
    <property type="evidence" value="ECO:0007669"/>
    <property type="project" value="InterPro"/>
</dbReference>
<gene>
    <name evidence="8" type="ORF">LLUT_LOCUS10577</name>
</gene>
<feature type="transmembrane region" description="Helical" evidence="5">
    <location>
        <begin position="186"/>
        <end position="202"/>
    </location>
</feature>
<name>A0AAV1WKA2_LUPLU</name>
<evidence type="ECO:0000256" key="4">
    <source>
        <dbReference type="ARBA" id="ARBA00023136"/>
    </source>
</evidence>
<keyword evidence="9" id="KW-1185">Reference proteome</keyword>
<comment type="caution">
    <text evidence="8">The sequence shown here is derived from an EMBL/GenBank/DDBJ whole genome shotgun (WGS) entry which is preliminary data.</text>
</comment>
<evidence type="ECO:0000256" key="3">
    <source>
        <dbReference type="ARBA" id="ARBA00022989"/>
    </source>
</evidence>
<proteinExistence type="predicted"/>
<dbReference type="PANTHER" id="PTHR11814">
    <property type="entry name" value="SULFATE TRANSPORTER"/>
    <property type="match status" value="1"/>
</dbReference>
<evidence type="ECO:0000256" key="1">
    <source>
        <dbReference type="ARBA" id="ARBA00004141"/>
    </source>
</evidence>
<reference evidence="8 9" key="1">
    <citation type="submission" date="2024-03" db="EMBL/GenBank/DDBJ databases">
        <authorList>
            <person name="Martinez-Hernandez J."/>
        </authorList>
    </citation>
    <scope>NUCLEOTIDE SEQUENCE [LARGE SCALE GENOMIC DNA]</scope>
</reference>
<evidence type="ECO:0000256" key="2">
    <source>
        <dbReference type="ARBA" id="ARBA00022692"/>
    </source>
</evidence>
<feature type="chain" id="PRO_5043852931" description="SLC26A/SulP transporter domain-containing protein" evidence="6">
    <location>
        <begin position="20"/>
        <end position="252"/>
    </location>
</feature>
<dbReference type="EMBL" id="CAXHTB010000007">
    <property type="protein sequence ID" value="CAL0309517.1"/>
    <property type="molecule type" value="Genomic_DNA"/>
</dbReference>
<feature type="transmembrane region" description="Helical" evidence="5">
    <location>
        <begin position="214"/>
        <end position="235"/>
    </location>
</feature>
<dbReference type="InterPro" id="IPR018045">
    <property type="entry name" value="S04_transporter_CS"/>
</dbReference>
<evidence type="ECO:0000313" key="8">
    <source>
        <dbReference type="EMBL" id="CAL0309517.1"/>
    </source>
</evidence>
<evidence type="ECO:0000313" key="9">
    <source>
        <dbReference type="Proteomes" id="UP001497480"/>
    </source>
</evidence>
<evidence type="ECO:0000256" key="6">
    <source>
        <dbReference type="SAM" id="SignalP"/>
    </source>
</evidence>
<dbReference type="Pfam" id="PF00916">
    <property type="entry name" value="Sulfate_transp"/>
    <property type="match status" value="1"/>
</dbReference>
<dbReference type="InterPro" id="IPR001902">
    <property type="entry name" value="SLC26A/SulP_fam"/>
</dbReference>
<feature type="domain" description="SLC26A/SulP transporter" evidence="7">
    <location>
        <begin position="134"/>
        <end position="246"/>
    </location>
</feature>
<evidence type="ECO:0000259" key="7">
    <source>
        <dbReference type="Pfam" id="PF00916"/>
    </source>
</evidence>
<dbReference type="AlphaFoldDB" id="A0AAV1WKA2"/>
<comment type="subcellular location">
    <subcellularLocation>
        <location evidence="1">Membrane</location>
        <topology evidence="1">Multi-pass membrane protein</topology>
    </subcellularLocation>
</comment>
<dbReference type="InterPro" id="IPR011547">
    <property type="entry name" value="SLC26A/SulP_dom"/>
</dbReference>
<evidence type="ECO:0000256" key="5">
    <source>
        <dbReference type="SAM" id="Phobius"/>
    </source>
</evidence>
<feature type="signal peptide" evidence="6">
    <location>
        <begin position="1"/>
        <end position="19"/>
    </location>
</feature>
<keyword evidence="4 5" id="KW-0472">Membrane</keyword>
<keyword evidence="3 5" id="KW-1133">Transmembrane helix</keyword>
<organism evidence="8 9">
    <name type="scientific">Lupinus luteus</name>
    <name type="common">European yellow lupine</name>
    <dbReference type="NCBI Taxonomy" id="3873"/>
    <lineage>
        <taxon>Eukaryota</taxon>
        <taxon>Viridiplantae</taxon>
        <taxon>Streptophyta</taxon>
        <taxon>Embryophyta</taxon>
        <taxon>Tracheophyta</taxon>
        <taxon>Spermatophyta</taxon>
        <taxon>Magnoliopsida</taxon>
        <taxon>eudicotyledons</taxon>
        <taxon>Gunneridae</taxon>
        <taxon>Pentapetalae</taxon>
        <taxon>rosids</taxon>
        <taxon>fabids</taxon>
        <taxon>Fabales</taxon>
        <taxon>Fabaceae</taxon>
        <taxon>Papilionoideae</taxon>
        <taxon>50 kb inversion clade</taxon>
        <taxon>genistoids sensu lato</taxon>
        <taxon>core genistoids</taxon>
        <taxon>Genisteae</taxon>
        <taxon>Lupinus</taxon>
    </lineage>
</organism>
<accession>A0AAV1WKA2</accession>
<keyword evidence="6" id="KW-0732">Signal</keyword>